<keyword evidence="4" id="KW-1185">Reference proteome</keyword>
<dbReference type="GO" id="GO:0000127">
    <property type="term" value="C:transcription factor TFIIIC complex"/>
    <property type="evidence" value="ECO:0007669"/>
    <property type="project" value="InterPro"/>
</dbReference>
<feature type="region of interest" description="Disordered" evidence="1">
    <location>
        <begin position="785"/>
        <end position="809"/>
    </location>
</feature>
<accession>A0AAV5DSA5</accession>
<dbReference type="Pfam" id="PF24655">
    <property type="entry name" value="DUF7645"/>
    <property type="match status" value="1"/>
</dbReference>
<dbReference type="GO" id="GO:0003677">
    <property type="term" value="F:DNA binding"/>
    <property type="evidence" value="ECO:0007669"/>
    <property type="project" value="InterPro"/>
</dbReference>
<dbReference type="AlphaFoldDB" id="A0AAV5DSA5"/>
<dbReference type="PANTHER" id="PTHR15180">
    <property type="entry name" value="GENERAL TRANSCRIPTION FACTOR 3C POLYPEPTIDE 1"/>
    <property type="match status" value="1"/>
</dbReference>
<dbReference type="GO" id="GO:0042791">
    <property type="term" value="P:5S class rRNA transcription by RNA polymerase III"/>
    <property type="evidence" value="ECO:0007669"/>
    <property type="project" value="TreeGrafter"/>
</dbReference>
<proteinExistence type="predicted"/>
<feature type="region of interest" description="Disordered" evidence="1">
    <location>
        <begin position="189"/>
        <end position="213"/>
    </location>
</feature>
<protein>
    <recommendedName>
        <fullName evidence="2">DUF7645 domain-containing protein</fullName>
    </recommendedName>
</protein>
<name>A0AAV5DSA5_ELECO</name>
<feature type="domain" description="DUF7645" evidence="2">
    <location>
        <begin position="135"/>
        <end position="192"/>
    </location>
</feature>
<reference evidence="3" key="1">
    <citation type="journal article" date="2018" name="DNA Res.">
        <title>Multiple hybrid de novo genome assembly of finger millet, an orphan allotetraploid crop.</title>
        <authorList>
            <person name="Hatakeyama M."/>
            <person name="Aluri S."/>
            <person name="Balachadran M.T."/>
            <person name="Sivarajan S.R."/>
            <person name="Patrignani A."/>
            <person name="Gruter S."/>
            <person name="Poveda L."/>
            <person name="Shimizu-Inatsugi R."/>
            <person name="Baeten J."/>
            <person name="Francoijs K.J."/>
            <person name="Nataraja K.N."/>
            <person name="Reddy Y.A.N."/>
            <person name="Phadnis S."/>
            <person name="Ravikumar R.L."/>
            <person name="Schlapbach R."/>
            <person name="Sreeman S.M."/>
            <person name="Shimizu K.K."/>
        </authorList>
    </citation>
    <scope>NUCLEOTIDE SEQUENCE</scope>
</reference>
<feature type="region of interest" description="Disordered" evidence="1">
    <location>
        <begin position="675"/>
        <end position="699"/>
    </location>
</feature>
<feature type="region of interest" description="Disordered" evidence="1">
    <location>
        <begin position="93"/>
        <end position="126"/>
    </location>
</feature>
<feature type="compositionally biased region" description="Gly residues" evidence="1">
    <location>
        <begin position="93"/>
        <end position="107"/>
    </location>
</feature>
<evidence type="ECO:0000256" key="1">
    <source>
        <dbReference type="SAM" id="MobiDB-lite"/>
    </source>
</evidence>
<comment type="caution">
    <text evidence="3">The sequence shown here is derived from an EMBL/GenBank/DDBJ whole genome shotgun (WGS) entry which is preliminary data.</text>
</comment>
<gene>
    <name evidence="3" type="primary">gb00076</name>
    <name evidence="3" type="ORF">PR202_gb00076</name>
</gene>
<dbReference type="InterPro" id="IPR044210">
    <property type="entry name" value="Tfc3-like"/>
</dbReference>
<evidence type="ECO:0000313" key="4">
    <source>
        <dbReference type="Proteomes" id="UP001054889"/>
    </source>
</evidence>
<dbReference type="Proteomes" id="UP001054889">
    <property type="component" value="Unassembled WGS sequence"/>
</dbReference>
<organism evidence="3 4">
    <name type="scientific">Eleusine coracana subsp. coracana</name>
    <dbReference type="NCBI Taxonomy" id="191504"/>
    <lineage>
        <taxon>Eukaryota</taxon>
        <taxon>Viridiplantae</taxon>
        <taxon>Streptophyta</taxon>
        <taxon>Embryophyta</taxon>
        <taxon>Tracheophyta</taxon>
        <taxon>Spermatophyta</taxon>
        <taxon>Magnoliopsida</taxon>
        <taxon>Liliopsida</taxon>
        <taxon>Poales</taxon>
        <taxon>Poaceae</taxon>
        <taxon>PACMAD clade</taxon>
        <taxon>Chloridoideae</taxon>
        <taxon>Cynodonteae</taxon>
        <taxon>Eleusininae</taxon>
        <taxon>Eleusine</taxon>
    </lineage>
</organism>
<feature type="compositionally biased region" description="Polar residues" evidence="1">
    <location>
        <begin position="192"/>
        <end position="209"/>
    </location>
</feature>
<feature type="compositionally biased region" description="Polar residues" evidence="1">
    <location>
        <begin position="798"/>
        <end position="809"/>
    </location>
</feature>
<dbReference type="PANTHER" id="PTHR15180:SF1">
    <property type="entry name" value="GENERAL TRANSCRIPTION FACTOR 3C POLYPEPTIDE 1"/>
    <property type="match status" value="1"/>
</dbReference>
<dbReference type="EMBL" id="BQKI01000071">
    <property type="protein sequence ID" value="GJN13382.1"/>
    <property type="molecule type" value="Genomic_DNA"/>
</dbReference>
<evidence type="ECO:0000313" key="3">
    <source>
        <dbReference type="EMBL" id="GJN13382.1"/>
    </source>
</evidence>
<feature type="region of interest" description="Disordered" evidence="1">
    <location>
        <begin position="51"/>
        <end position="77"/>
    </location>
</feature>
<sequence>MGACPGRCRAPGAGPYDGSRAYCGGFRCHGWAHAGAVGIYGSSSRICPGGDVGRRKTGGGGHGGRSRDVGGGRSRCGGTRSCGYACARGSGGAAGGGGGGVGGGIGGGERREGEGEGEEAGGRPWRQRRVGGRGVRVMTTEQRLGLQQRVMDVSEQGKIPFKDCVRIARELNLSVEKVLRVSYARQSRLKEQTSIPGTQKQQRVSSRLASQKKKRSADEITLKFIKQKAQVSGTTEQEHSLDANSEQLIWDNFEDPEIKGAFDDVLELIRAEKMDQIKRFGPKNEKKNNNDNEVTEDITCSQQVLVADRNSKSMAALESGSYDHVKLCRSSNAIEPSESMDICPESRSKVTKINKNKISEIDLRKSLATANALELLKLVFLSTSSGSDVQASLASTLQLYSESEIFTAFSFLKEKNFMGLEPALFLSHFTGKKASEFSKWLVAQKINAMENGVYLYPDLECGEIVHLLSQVFSGELFISPSMPTEGVGEADEANNSNPLLEDTDGLDDSTRKHKPGTMKLQSGKTKKHKPLPKIESDFCYRREKGFPGIQVALTQDRIQTSNHIQMPHSDECLIFTSSKGVSGMPWVYVIVDTLMSFKIAIKVIDSLHMLKYHITTLAECNHGSCSGAPASPHLDIVDPKTIPRQNNPIPCNSLGTTKVFADGHTVTVINVKSTSSSAHSENLGDEEGPSTPGEDSKESNCNHACGRHMYQPILPCLNGDGTINSTIYEGLSRRVIGYVMQYPGMAEVTMISADLHTANSQIAAITTRLDGHASRTEQWCMNLDDGSLRSRLPPRGTPNGQSSTDDSSVGTLEAEKVWLTALHLDGVTAEWFLTIDCDNVQLPWANFSIYVSLRFGPVLRQNPLAELKDLCRTGSVDSSCCWLAAATISRPKYRCSFSPQAWVTRY</sequence>
<dbReference type="InterPro" id="IPR056062">
    <property type="entry name" value="DUF7645"/>
</dbReference>
<evidence type="ECO:0000259" key="2">
    <source>
        <dbReference type="Pfam" id="PF24655"/>
    </source>
</evidence>
<reference evidence="3" key="2">
    <citation type="submission" date="2021-12" db="EMBL/GenBank/DDBJ databases">
        <title>Resequencing data analysis of finger millet.</title>
        <authorList>
            <person name="Hatakeyama M."/>
            <person name="Aluri S."/>
            <person name="Balachadran M.T."/>
            <person name="Sivarajan S.R."/>
            <person name="Poveda L."/>
            <person name="Shimizu-Inatsugi R."/>
            <person name="Schlapbach R."/>
            <person name="Sreeman S.M."/>
            <person name="Shimizu K.K."/>
        </authorList>
    </citation>
    <scope>NUCLEOTIDE SEQUENCE</scope>
</reference>
<dbReference type="GO" id="GO:0006384">
    <property type="term" value="P:transcription initiation at RNA polymerase III promoter"/>
    <property type="evidence" value="ECO:0007669"/>
    <property type="project" value="InterPro"/>
</dbReference>
<feature type="region of interest" description="Disordered" evidence="1">
    <location>
        <begin position="484"/>
        <end position="530"/>
    </location>
</feature>